<keyword evidence="3" id="KW-0812">Transmembrane</keyword>
<evidence type="ECO:0000256" key="5">
    <source>
        <dbReference type="ARBA" id="ARBA00023136"/>
    </source>
</evidence>
<proteinExistence type="predicted"/>
<evidence type="ECO:0000256" key="4">
    <source>
        <dbReference type="ARBA" id="ARBA00022989"/>
    </source>
</evidence>
<dbReference type="GO" id="GO:0016020">
    <property type="term" value="C:membrane"/>
    <property type="evidence" value="ECO:0007669"/>
    <property type="project" value="UniProtKB-SubCell"/>
</dbReference>
<dbReference type="Gene3D" id="1.20.1740.10">
    <property type="entry name" value="Amino acid/polyamine transporter I"/>
    <property type="match status" value="1"/>
</dbReference>
<evidence type="ECO:0000256" key="1">
    <source>
        <dbReference type="ARBA" id="ARBA00004141"/>
    </source>
</evidence>
<reference evidence="6 7" key="1">
    <citation type="submission" date="2024-03" db="EMBL/GenBank/DDBJ databases">
        <authorList>
            <person name="Martinez-Hernandez J."/>
        </authorList>
    </citation>
    <scope>NUCLEOTIDE SEQUENCE [LARGE SCALE GENOMIC DNA]</scope>
</reference>
<keyword evidence="5" id="KW-0472">Membrane</keyword>
<dbReference type="EMBL" id="CAXHTB010000010">
    <property type="protein sequence ID" value="CAL0313321.1"/>
    <property type="molecule type" value="Genomic_DNA"/>
</dbReference>
<organism evidence="6 7">
    <name type="scientific">Lupinus luteus</name>
    <name type="common">European yellow lupine</name>
    <dbReference type="NCBI Taxonomy" id="3873"/>
    <lineage>
        <taxon>Eukaryota</taxon>
        <taxon>Viridiplantae</taxon>
        <taxon>Streptophyta</taxon>
        <taxon>Embryophyta</taxon>
        <taxon>Tracheophyta</taxon>
        <taxon>Spermatophyta</taxon>
        <taxon>Magnoliopsida</taxon>
        <taxon>eudicotyledons</taxon>
        <taxon>Gunneridae</taxon>
        <taxon>Pentapetalae</taxon>
        <taxon>rosids</taxon>
        <taxon>fabids</taxon>
        <taxon>Fabales</taxon>
        <taxon>Fabaceae</taxon>
        <taxon>Papilionoideae</taxon>
        <taxon>50 kb inversion clade</taxon>
        <taxon>genistoids sensu lato</taxon>
        <taxon>core genistoids</taxon>
        <taxon>Genisteae</taxon>
        <taxon>Lupinus</taxon>
    </lineage>
</organism>
<evidence type="ECO:0000256" key="2">
    <source>
        <dbReference type="ARBA" id="ARBA00022448"/>
    </source>
</evidence>
<evidence type="ECO:0000256" key="3">
    <source>
        <dbReference type="ARBA" id="ARBA00022692"/>
    </source>
</evidence>
<comment type="subcellular location">
    <subcellularLocation>
        <location evidence="1">Membrane</location>
        <topology evidence="1">Multi-pass membrane protein</topology>
    </subcellularLocation>
</comment>
<keyword evidence="2" id="KW-0813">Transport</keyword>
<evidence type="ECO:0000313" key="6">
    <source>
        <dbReference type="EMBL" id="CAL0313321.1"/>
    </source>
</evidence>
<protein>
    <submittedName>
        <fullName evidence="6">Uncharacterized protein</fullName>
    </submittedName>
</protein>
<gene>
    <name evidence="6" type="ORF">LLUT_LOCUS14381</name>
</gene>
<evidence type="ECO:0000313" key="7">
    <source>
        <dbReference type="Proteomes" id="UP001497480"/>
    </source>
</evidence>
<dbReference type="GO" id="GO:0005313">
    <property type="term" value="F:L-glutamate transmembrane transporter activity"/>
    <property type="evidence" value="ECO:0007669"/>
    <property type="project" value="TreeGrafter"/>
</dbReference>
<dbReference type="AlphaFoldDB" id="A0AAV1WW56"/>
<comment type="caution">
    <text evidence="6">The sequence shown here is derived from an EMBL/GenBank/DDBJ whole genome shotgun (WGS) entry which is preliminary data.</text>
</comment>
<name>A0AAV1WW56_LUPLU</name>
<dbReference type="GO" id="GO:0015180">
    <property type="term" value="F:L-alanine transmembrane transporter activity"/>
    <property type="evidence" value="ECO:0007669"/>
    <property type="project" value="TreeGrafter"/>
</dbReference>
<accession>A0AAV1WW56</accession>
<keyword evidence="7" id="KW-1185">Reference proteome</keyword>
<keyword evidence="4" id="KW-1133">Transmembrane helix</keyword>
<dbReference type="GO" id="GO:0015185">
    <property type="term" value="F:gamma-aminobutyric acid transmembrane transporter activity"/>
    <property type="evidence" value="ECO:0007669"/>
    <property type="project" value="TreeGrafter"/>
</dbReference>
<dbReference type="Proteomes" id="UP001497480">
    <property type="component" value="Unassembled WGS sequence"/>
</dbReference>
<dbReference type="PANTHER" id="PTHR45649:SF30">
    <property type="entry name" value="AMINO-ACID PERMEASE BAT1"/>
    <property type="match status" value="1"/>
</dbReference>
<sequence length="78" mass="8951">MAEFCSSYPTYGGLYYWSVKLAGPRWTPFASWIIEWFNFVDQLALTTSLDYTLAQLVRVSFSSIPVNKIGVNIRHLNV</sequence>
<dbReference type="PANTHER" id="PTHR45649">
    <property type="entry name" value="AMINO-ACID PERMEASE BAT1"/>
    <property type="match status" value="1"/>
</dbReference>
<dbReference type="GO" id="GO:0015189">
    <property type="term" value="F:L-lysine transmembrane transporter activity"/>
    <property type="evidence" value="ECO:0007669"/>
    <property type="project" value="TreeGrafter"/>
</dbReference>